<dbReference type="AlphaFoldDB" id="A0A478FUD2"/>
<gene>
    <name evidence="2" type="ORF">MHSWG343_07050</name>
</gene>
<proteinExistence type="predicted"/>
<name>A0A478FUD2_9MOLU</name>
<feature type="region of interest" description="Disordered" evidence="1">
    <location>
        <begin position="93"/>
        <end position="114"/>
    </location>
</feature>
<protein>
    <submittedName>
        <fullName evidence="2">Uncharacterized protein</fullName>
    </submittedName>
</protein>
<accession>A0A478FUD2</accession>
<evidence type="ECO:0000313" key="3">
    <source>
        <dbReference type="Proteomes" id="UP000324831"/>
    </source>
</evidence>
<organism evidence="2 3">
    <name type="scientific">Candidatus Mycoplasma haematohominis</name>
    <dbReference type="NCBI Taxonomy" id="1494318"/>
    <lineage>
        <taxon>Bacteria</taxon>
        <taxon>Bacillati</taxon>
        <taxon>Mycoplasmatota</taxon>
        <taxon>Mollicutes</taxon>
        <taxon>Mycoplasmataceae</taxon>
        <taxon>Mycoplasma</taxon>
    </lineage>
</organism>
<feature type="compositionally biased region" description="Polar residues" evidence="1">
    <location>
        <begin position="95"/>
        <end position="105"/>
    </location>
</feature>
<sequence length="165" mass="17450">MSTQAIGAAAAGTAIVGGGGATIAYAAGAFDPKVKESKQEVSTYKTSAEKELETDKEYVGESKDKIKALLPKDTQKTSYQTSLEGVWDKMKSSVKEQTSIGTQPQSSDISDSSKADSVADYVNKWCLHVSNLPLSEAPTAASNKDRWDAFKGACFGTKEVAQATV</sequence>
<dbReference type="Proteomes" id="UP000324831">
    <property type="component" value="Unassembled WGS sequence"/>
</dbReference>
<reference evidence="2 3" key="1">
    <citation type="submission" date="2019-01" db="EMBL/GenBank/DDBJ databases">
        <title>Draft genome sequences of Candidatus Mycoplasma haemohominis SWG34-3 identified from a patient with pyrexia, anemia and liver dysfunction.</title>
        <authorList>
            <person name="Sekizuka T."/>
            <person name="Hattori N."/>
            <person name="Katano H."/>
            <person name="Takuma T."/>
            <person name="Ito T."/>
            <person name="Arai N."/>
            <person name="Yanai R."/>
            <person name="Ishii S."/>
            <person name="Miura Y."/>
            <person name="Tokunaga T."/>
            <person name="Watanabe H."/>
            <person name="Nomura N."/>
            <person name="Eguchi J."/>
            <person name="Arai T."/>
            <person name="Hasegawa H."/>
            <person name="Nakamaki T."/>
            <person name="Wakita T."/>
            <person name="Niki Y."/>
            <person name="Kuroda M."/>
        </authorList>
    </citation>
    <scope>NUCLEOTIDE SEQUENCE [LARGE SCALE GENOMIC DNA]</scope>
    <source>
        <strain evidence="2">SWG34-3</strain>
    </source>
</reference>
<dbReference type="EMBL" id="BIMN01000003">
    <property type="protein sequence ID" value="GCE63705.1"/>
    <property type="molecule type" value="Genomic_DNA"/>
</dbReference>
<evidence type="ECO:0000256" key="1">
    <source>
        <dbReference type="SAM" id="MobiDB-lite"/>
    </source>
</evidence>
<evidence type="ECO:0000313" key="2">
    <source>
        <dbReference type="EMBL" id="GCE63705.1"/>
    </source>
</evidence>
<comment type="caution">
    <text evidence="2">The sequence shown here is derived from an EMBL/GenBank/DDBJ whole genome shotgun (WGS) entry which is preliminary data.</text>
</comment>